<keyword evidence="2" id="KW-0396">Initiation factor</keyword>
<comment type="similarity">
    <text evidence="1">Belongs to the eIF-2B alpha/beta/delta subunits family.</text>
</comment>
<dbReference type="SUPFAM" id="SSF100950">
    <property type="entry name" value="NagB/RpiA/CoA transferase-like"/>
    <property type="match status" value="1"/>
</dbReference>
<dbReference type="GO" id="GO:0019509">
    <property type="term" value="P:L-methionine salvage from methylthioadenosine"/>
    <property type="evidence" value="ECO:0007669"/>
    <property type="project" value="TreeGrafter"/>
</dbReference>
<dbReference type="PANTHER" id="PTHR43475">
    <property type="entry name" value="METHYLTHIORIBOSE-1-PHOSPHATE ISOMERASE"/>
    <property type="match status" value="1"/>
</dbReference>
<proteinExistence type="inferred from homology"/>
<dbReference type="RefSeq" id="WP_250583633.1">
    <property type="nucleotide sequence ID" value="NZ_JAKRVX010000002.1"/>
</dbReference>
<dbReference type="GO" id="GO:0046523">
    <property type="term" value="F:S-methyl-5-thioribose-1-phosphate isomerase activity"/>
    <property type="evidence" value="ECO:0007669"/>
    <property type="project" value="TreeGrafter"/>
</dbReference>
<keyword evidence="3" id="KW-1185">Reference proteome</keyword>
<gene>
    <name evidence="2" type="ORF">AArcSt2_07470</name>
</gene>
<dbReference type="EMBL" id="JAKRVX010000002">
    <property type="protein sequence ID" value="MCL9816779.1"/>
    <property type="molecule type" value="Genomic_DNA"/>
</dbReference>
<dbReference type="InterPro" id="IPR000649">
    <property type="entry name" value="IF-2B-related"/>
</dbReference>
<dbReference type="Pfam" id="PF01008">
    <property type="entry name" value="IF-2B"/>
    <property type="match status" value="1"/>
</dbReference>
<sequence length="403" mass="42788">MSTIALAFLRNRGDVLFQQSATATDTPHWTVHTTDVGANEQPLTAARRAVTTDIGVDVNAVSLAYAGEPLSASTVAGEQTAYPFMFDTTTRSTTTSNPTEWCPPTEMLTRETPPWLWEAYQAVAPTSASIAADEEHGSAELSIRALSALRDTAAVADEMAAVHATARSLVNARPTMAVVSNRINRVLSEAPSTPREVHDRATEAIDAAGTADRRAAQNVIEHLSGTVLTLSRSGTVIDALIRAGHPTMVTESRPACEGVTTAEKLVRAGIDVTVTTDAAAAMHIGNGAVDAVLVGADTILPNGDVVNKVGTRSLMLAAADASIPRYVVSAQDKIAPELEFYQEDGDREDLYTGPESLTVSNPLFDRTSSELLSGVITETGLLTQRDIEMVAAQHRSNATWDEH</sequence>
<keyword evidence="2" id="KW-0648">Protein biosynthesis</keyword>
<accession>A0AAE3KAD4</accession>
<reference evidence="2" key="2">
    <citation type="submission" date="2022-02" db="EMBL/GenBank/DDBJ databases">
        <authorList>
            <person name="Elcheninov A.G."/>
            <person name="Sorokin D.Y."/>
            <person name="Kublanov I.V."/>
        </authorList>
    </citation>
    <scope>NUCLEOTIDE SEQUENCE</scope>
    <source>
        <strain evidence="2">AArc-St2</strain>
    </source>
</reference>
<dbReference type="InterPro" id="IPR037171">
    <property type="entry name" value="NagB/RpiA_transferase-like"/>
</dbReference>
<protein>
    <submittedName>
        <fullName evidence="2">Translation initiation factor eIF-2B</fullName>
    </submittedName>
</protein>
<dbReference type="Gene3D" id="3.40.50.10470">
    <property type="entry name" value="Translation initiation factor eif-2b, domain 2"/>
    <property type="match status" value="1"/>
</dbReference>
<evidence type="ECO:0000313" key="3">
    <source>
        <dbReference type="Proteomes" id="UP001203207"/>
    </source>
</evidence>
<name>A0AAE3KAD4_9EURY</name>
<dbReference type="GO" id="GO:0003743">
    <property type="term" value="F:translation initiation factor activity"/>
    <property type="evidence" value="ECO:0007669"/>
    <property type="project" value="UniProtKB-KW"/>
</dbReference>
<comment type="caution">
    <text evidence="2">The sequence shown here is derived from an EMBL/GenBank/DDBJ whole genome shotgun (WGS) entry which is preliminary data.</text>
</comment>
<dbReference type="InterPro" id="IPR042529">
    <property type="entry name" value="IF_2B-like_C"/>
</dbReference>
<dbReference type="SUPFAM" id="SSF55811">
    <property type="entry name" value="Nudix"/>
    <property type="match status" value="1"/>
</dbReference>
<dbReference type="PANTHER" id="PTHR43475:SF3">
    <property type="entry name" value="TRANSLATION INITIATION FACTOR EIF-2B SUBUNIT FAMILY PROTEIN (AFU_ORTHOLOGUE AFUA_2G14290)"/>
    <property type="match status" value="1"/>
</dbReference>
<dbReference type="InterPro" id="IPR015797">
    <property type="entry name" value="NUDIX_hydrolase-like_dom_sf"/>
</dbReference>
<reference evidence="2" key="1">
    <citation type="journal article" date="2022" name="Syst. Appl. Microbiol.">
        <title>Natronocalculus amylovorans gen. nov., sp. nov., and Natranaeroarchaeum aerophilus sp. nov., dominant culturable amylolytic natronoarchaea from hypersaline soda lakes in southwestern Siberia.</title>
        <authorList>
            <person name="Sorokin D.Y."/>
            <person name="Elcheninov A.G."/>
            <person name="Khizhniak T.V."/>
            <person name="Koenen M."/>
            <person name="Bale N.J."/>
            <person name="Damste J.S.S."/>
            <person name="Kublanov I.V."/>
        </authorList>
    </citation>
    <scope>NUCLEOTIDE SEQUENCE</scope>
    <source>
        <strain evidence="2">AArc-St2</strain>
    </source>
</reference>
<evidence type="ECO:0000313" key="2">
    <source>
        <dbReference type="EMBL" id="MCL9816779.1"/>
    </source>
</evidence>
<dbReference type="AlphaFoldDB" id="A0AAE3KAD4"/>
<dbReference type="Proteomes" id="UP001203207">
    <property type="component" value="Unassembled WGS sequence"/>
</dbReference>
<evidence type="ECO:0000256" key="1">
    <source>
        <dbReference type="RuleBase" id="RU003814"/>
    </source>
</evidence>
<organism evidence="2 3">
    <name type="scientific">Natronocalculus amylovorans</name>
    <dbReference type="NCBI Taxonomy" id="2917812"/>
    <lineage>
        <taxon>Archaea</taxon>
        <taxon>Methanobacteriati</taxon>
        <taxon>Methanobacteriota</taxon>
        <taxon>Stenosarchaea group</taxon>
        <taxon>Halobacteria</taxon>
        <taxon>Halobacteriales</taxon>
        <taxon>Haloferacaceae</taxon>
        <taxon>Natronocalculus</taxon>
    </lineage>
</organism>